<dbReference type="GO" id="GO:0004222">
    <property type="term" value="F:metalloendopeptidase activity"/>
    <property type="evidence" value="ECO:0007669"/>
    <property type="project" value="UniProtKB-EC"/>
</dbReference>
<evidence type="ECO:0000313" key="18">
    <source>
        <dbReference type="Proteomes" id="UP000053617"/>
    </source>
</evidence>
<dbReference type="RefSeq" id="XP_013273254.1">
    <property type="nucleotide sequence ID" value="XM_013417800.1"/>
</dbReference>
<dbReference type="PANTHER" id="PTHR11804">
    <property type="entry name" value="PROTEASE M3 THIMET OLIGOPEPTIDASE-RELATED"/>
    <property type="match status" value="1"/>
</dbReference>
<dbReference type="AlphaFoldDB" id="A0A0D2H6U1"/>
<dbReference type="PANTHER" id="PTHR11804:SF79">
    <property type="entry name" value="MITOCHONDRIAL INTERMEDIATE PEPTIDASE"/>
    <property type="match status" value="1"/>
</dbReference>
<dbReference type="GO" id="GO:0046872">
    <property type="term" value="F:metal ion binding"/>
    <property type="evidence" value="ECO:0007669"/>
    <property type="project" value="UniProtKB-UniRule"/>
</dbReference>
<dbReference type="GO" id="GO:0006518">
    <property type="term" value="P:peptide metabolic process"/>
    <property type="evidence" value="ECO:0007669"/>
    <property type="project" value="TreeGrafter"/>
</dbReference>
<evidence type="ECO:0000259" key="16">
    <source>
        <dbReference type="Pfam" id="PF01432"/>
    </source>
</evidence>
<keyword evidence="8 15" id="KW-0378">Hydrolase</keyword>
<dbReference type="Gene3D" id="1.10.1370.10">
    <property type="entry name" value="Neurolysin, domain 3"/>
    <property type="match status" value="1"/>
</dbReference>
<evidence type="ECO:0000313" key="17">
    <source>
        <dbReference type="EMBL" id="KIX06118.1"/>
    </source>
</evidence>
<evidence type="ECO:0000256" key="1">
    <source>
        <dbReference type="ARBA" id="ARBA00000436"/>
    </source>
</evidence>
<evidence type="ECO:0000256" key="2">
    <source>
        <dbReference type="ARBA" id="ARBA00004305"/>
    </source>
</evidence>
<dbReference type="STRING" id="1442369.A0A0D2H6U1"/>
<keyword evidence="10" id="KW-0809">Transit peptide</keyword>
<dbReference type="GeneID" id="25292163"/>
<keyword evidence="6 15" id="KW-0645">Protease</keyword>
<dbReference type="VEuPathDB" id="FungiDB:Z518_04092"/>
<evidence type="ECO:0000256" key="7">
    <source>
        <dbReference type="ARBA" id="ARBA00022723"/>
    </source>
</evidence>
<dbReference type="GO" id="GO:0005759">
    <property type="term" value="C:mitochondrial matrix"/>
    <property type="evidence" value="ECO:0007669"/>
    <property type="project" value="UniProtKB-SubCell"/>
</dbReference>
<dbReference type="SUPFAM" id="SSF55486">
    <property type="entry name" value="Metalloproteases ('zincins'), catalytic domain"/>
    <property type="match status" value="1"/>
</dbReference>
<keyword evidence="18" id="KW-1185">Reference proteome</keyword>
<comment type="function">
    <text evidence="13">Cleaves proteins, imported into the mitochondrion, to their mature size. While most mitochondrial precursor proteins are processed to the mature form in one step by mitochondrial processing peptidase (MPP), the sequential cleavage by MIP of an octapeptide after initial processing by MPP is a required step for a subgroup of nuclear-encoded precursor proteins destined for the matrix or the inner membrane.</text>
</comment>
<comment type="subcellular location">
    <subcellularLocation>
        <location evidence="2">Mitochondrion matrix</location>
    </subcellularLocation>
</comment>
<comment type="catalytic activity">
    <reaction evidence="1">
        <text>Release of an N-terminal octapeptide as second stage of processing of some proteins imported into the mitochondrion.</text>
        <dbReference type="EC" id="3.4.24.59"/>
    </reaction>
</comment>
<sequence>MHKVLRRQHWTCVRCLRKQTRYNSTATGIAPADNSSFESVYLHGSPSRRSENALLREVFNNKDTWPASAKRTTGLIGNNHLTTPEGFQKFAETSVIQCKKLVEKTLAASTVEEYRAIPKDLDRLSDLLCRVIDLSDFIRGIHPDAAVAAAASASYSLMFQYMNELNTTTGLNQQLKKAWNIPDVLSHWSEEEQMVAKVLMKDFAKSGIDLPDQQRKEFVTLSNEIAQVGTDFINQMDHARDHVIFSVKQLHGINPTSVQGLKAEDRVPIPVYSPISRMIMTSATDPAVRKELYIAERTAAQGTIARLEQLLLLRAKLAKLTGYDNYAHMTLADKMAKTPEAVNNFLESVNANNKTQVRAEIALLLETKRQVDSGPTTLDPWDHGFLLAKLAQAETNSGPRTSKSRLSENARSYFALGHVMQGLSSLFESLYGVRLVPNETQRGEVWHPEVKRLDVYTDKQEHIATMYCDLFSRPGKVPNPSHFTLVCSREISEEEVRECQERGEPLNNGMPTILGTNPTSGVTVHHQIPIIALVCDFPDPSTSTGPSLLSFRNVTTLFHEMGHAIHSILGRTSMQTIAGTRCATDFSELPSVLMEHFATDPSVLRLFARHWQTDAMIPDELIAALADERMKKAGKSGGWYNEGQILMSILDQVYHSNGPVEALWQGRYNSTAAYHDVWNKYGSVPEPRQTAWQGFFGHLYGYGAVYYSYLFDTTIARRVWQTVFRDGGNAGAIDRLAGEKFKQEVLRWGGGRDPWLCLENLMGDGQGVLAEGGEEAMLEVGRWGVGVSDEEAM</sequence>
<evidence type="ECO:0000256" key="11">
    <source>
        <dbReference type="ARBA" id="ARBA00023049"/>
    </source>
</evidence>
<proteinExistence type="inferred from homology"/>
<comment type="cofactor">
    <cofactor evidence="15">
        <name>Zn(2+)</name>
        <dbReference type="ChEBI" id="CHEBI:29105"/>
    </cofactor>
    <text evidence="15">Binds 1 zinc ion.</text>
</comment>
<evidence type="ECO:0000256" key="3">
    <source>
        <dbReference type="ARBA" id="ARBA00006040"/>
    </source>
</evidence>
<comment type="similarity">
    <text evidence="3 15">Belongs to the peptidase M3 family.</text>
</comment>
<organism evidence="17 18">
    <name type="scientific">Rhinocladiella mackenziei CBS 650.93</name>
    <dbReference type="NCBI Taxonomy" id="1442369"/>
    <lineage>
        <taxon>Eukaryota</taxon>
        <taxon>Fungi</taxon>
        <taxon>Dikarya</taxon>
        <taxon>Ascomycota</taxon>
        <taxon>Pezizomycotina</taxon>
        <taxon>Eurotiomycetes</taxon>
        <taxon>Chaetothyriomycetidae</taxon>
        <taxon>Chaetothyriales</taxon>
        <taxon>Herpotrichiellaceae</taxon>
        <taxon>Rhinocladiella</taxon>
    </lineage>
</organism>
<feature type="domain" description="Peptidase M3A/M3B catalytic" evidence="16">
    <location>
        <begin position="279"/>
        <end position="764"/>
    </location>
</feature>
<dbReference type="HOGENOM" id="CLU_001805_0_0_1"/>
<dbReference type="InterPro" id="IPR045090">
    <property type="entry name" value="Pept_M3A_M3B"/>
</dbReference>
<reference evidence="17 18" key="1">
    <citation type="submission" date="2015-01" db="EMBL/GenBank/DDBJ databases">
        <title>The Genome Sequence of Rhinocladiella mackenzie CBS 650.93.</title>
        <authorList>
            <consortium name="The Broad Institute Genomics Platform"/>
            <person name="Cuomo C."/>
            <person name="de Hoog S."/>
            <person name="Gorbushina A."/>
            <person name="Stielow B."/>
            <person name="Teixiera M."/>
            <person name="Abouelleil A."/>
            <person name="Chapman S.B."/>
            <person name="Priest M."/>
            <person name="Young S.K."/>
            <person name="Wortman J."/>
            <person name="Nusbaum C."/>
            <person name="Birren B."/>
        </authorList>
    </citation>
    <scope>NUCLEOTIDE SEQUENCE [LARGE SCALE GENOMIC DNA]</scope>
    <source>
        <strain evidence="17 18">CBS 650.93</strain>
    </source>
</reference>
<protein>
    <recommendedName>
        <fullName evidence="5">Mitochondrial intermediate peptidase</fullName>
        <ecNumber evidence="4">3.4.24.59</ecNumber>
    </recommendedName>
    <alternativeName>
        <fullName evidence="14">Octapeptidyl aminopeptidase</fullName>
    </alternativeName>
</protein>
<evidence type="ECO:0000256" key="14">
    <source>
        <dbReference type="ARBA" id="ARBA00032470"/>
    </source>
</evidence>
<dbReference type="OrthoDB" id="17530at2759"/>
<dbReference type="InterPro" id="IPR024079">
    <property type="entry name" value="MetalloPept_cat_dom_sf"/>
</dbReference>
<evidence type="ECO:0000256" key="12">
    <source>
        <dbReference type="ARBA" id="ARBA00023128"/>
    </source>
</evidence>
<dbReference type="InterPro" id="IPR001567">
    <property type="entry name" value="Pept_M3A_M3B_dom"/>
</dbReference>
<accession>A0A0D2H6U1</accession>
<dbReference type="InterPro" id="IPR033851">
    <property type="entry name" value="M3A_MIP"/>
</dbReference>
<keyword evidence="7 15" id="KW-0479">Metal-binding</keyword>
<dbReference type="EC" id="3.4.24.59" evidence="4"/>
<evidence type="ECO:0000256" key="4">
    <source>
        <dbReference type="ARBA" id="ARBA00012441"/>
    </source>
</evidence>
<dbReference type="Gene3D" id="3.40.390.10">
    <property type="entry name" value="Collagenase (Catalytic Domain)"/>
    <property type="match status" value="1"/>
</dbReference>
<keyword evidence="11 15" id="KW-0482">Metalloprotease</keyword>
<evidence type="ECO:0000256" key="15">
    <source>
        <dbReference type="RuleBase" id="RU003435"/>
    </source>
</evidence>
<keyword evidence="9 15" id="KW-0862">Zinc</keyword>
<dbReference type="Proteomes" id="UP000053617">
    <property type="component" value="Unassembled WGS sequence"/>
</dbReference>
<gene>
    <name evidence="17" type="ORF">Z518_04092</name>
</gene>
<dbReference type="GO" id="GO:0006627">
    <property type="term" value="P:protein processing involved in protein targeting to mitochondrion"/>
    <property type="evidence" value="ECO:0007669"/>
    <property type="project" value="TreeGrafter"/>
</dbReference>
<evidence type="ECO:0000256" key="8">
    <source>
        <dbReference type="ARBA" id="ARBA00022801"/>
    </source>
</evidence>
<evidence type="ECO:0000256" key="6">
    <source>
        <dbReference type="ARBA" id="ARBA00022670"/>
    </source>
</evidence>
<dbReference type="EMBL" id="KN847477">
    <property type="protein sequence ID" value="KIX06118.1"/>
    <property type="molecule type" value="Genomic_DNA"/>
</dbReference>
<evidence type="ECO:0000256" key="9">
    <source>
        <dbReference type="ARBA" id="ARBA00022833"/>
    </source>
</evidence>
<evidence type="ECO:0000256" key="13">
    <source>
        <dbReference type="ARBA" id="ARBA00025208"/>
    </source>
</evidence>
<evidence type="ECO:0000256" key="10">
    <source>
        <dbReference type="ARBA" id="ARBA00022946"/>
    </source>
</evidence>
<dbReference type="Pfam" id="PF01432">
    <property type="entry name" value="Peptidase_M3"/>
    <property type="match status" value="1"/>
</dbReference>
<dbReference type="CDD" id="cd06457">
    <property type="entry name" value="M3A_MIP"/>
    <property type="match status" value="1"/>
</dbReference>
<name>A0A0D2H6U1_9EURO</name>
<keyword evidence="12" id="KW-0496">Mitochondrion</keyword>
<evidence type="ECO:0000256" key="5">
    <source>
        <dbReference type="ARBA" id="ARBA00018046"/>
    </source>
</evidence>
<dbReference type="InterPro" id="IPR024077">
    <property type="entry name" value="Neurolysin/TOP_dom2"/>
</dbReference>